<evidence type="ECO:0000313" key="2">
    <source>
        <dbReference type="EMBL" id="SFK94529.1"/>
    </source>
</evidence>
<evidence type="ECO:0000256" key="1">
    <source>
        <dbReference type="SAM" id="SignalP"/>
    </source>
</evidence>
<feature type="signal peptide" evidence="1">
    <location>
        <begin position="1"/>
        <end position="27"/>
    </location>
</feature>
<evidence type="ECO:0000313" key="3">
    <source>
        <dbReference type="Proteomes" id="UP000323300"/>
    </source>
</evidence>
<sequence length="111" mass="13774">MNRLLYSLMATALASSFVIAPALPLNAAPVFVPKSVEASGNVDMVKHRKWHRGHRHWRAERRHWRNERNWRRHGWQERRYYDDSYYYRRHDIRPHRYWRRERPGVTLEFSF</sequence>
<reference evidence="2 3" key="1">
    <citation type="submission" date="2016-10" db="EMBL/GenBank/DDBJ databases">
        <authorList>
            <person name="Varghese N."/>
            <person name="Submissions S."/>
        </authorList>
    </citation>
    <scope>NUCLEOTIDE SEQUENCE [LARGE SCALE GENOMIC DNA]</scope>
    <source>
        <strain evidence="2 3">DSM 21822</strain>
    </source>
</reference>
<protein>
    <submittedName>
        <fullName evidence="2">Uncharacterized protein</fullName>
    </submittedName>
</protein>
<keyword evidence="3" id="KW-1185">Reference proteome</keyword>
<keyword evidence="1" id="KW-0732">Signal</keyword>
<proteinExistence type="predicted"/>
<organism evidence="2 3">
    <name type="scientific">Neomesorhizobium albiziae</name>
    <dbReference type="NCBI Taxonomy" id="335020"/>
    <lineage>
        <taxon>Bacteria</taxon>
        <taxon>Pseudomonadati</taxon>
        <taxon>Pseudomonadota</taxon>
        <taxon>Alphaproteobacteria</taxon>
        <taxon>Hyphomicrobiales</taxon>
        <taxon>Phyllobacteriaceae</taxon>
        <taxon>Neomesorhizobium</taxon>
    </lineage>
</organism>
<dbReference type="Proteomes" id="UP000323300">
    <property type="component" value="Unassembled WGS sequence"/>
</dbReference>
<accession>A0A1I4DNJ4</accession>
<dbReference type="OrthoDB" id="8117189at2"/>
<feature type="chain" id="PRO_5009302653" evidence="1">
    <location>
        <begin position="28"/>
        <end position="111"/>
    </location>
</feature>
<dbReference type="EMBL" id="FOSL01000018">
    <property type="protein sequence ID" value="SFK94529.1"/>
    <property type="molecule type" value="Genomic_DNA"/>
</dbReference>
<gene>
    <name evidence="2" type="ORF">SAMN04488498_11886</name>
</gene>
<name>A0A1I4DNJ4_9HYPH</name>
<dbReference type="AlphaFoldDB" id="A0A1I4DNJ4"/>